<protein>
    <recommendedName>
        <fullName evidence="4">Polymer-forming cytoskeletal</fullName>
    </recommendedName>
</protein>
<dbReference type="EMBL" id="LNYO01000023">
    <property type="protein sequence ID" value="KTD33598.1"/>
    <property type="molecule type" value="Genomic_DNA"/>
</dbReference>
<proteinExistence type="predicted"/>
<name>A0A0W0WMN9_9GAMM</name>
<organism evidence="2 3">
    <name type="scientific">Legionella nautarum</name>
    <dbReference type="NCBI Taxonomy" id="45070"/>
    <lineage>
        <taxon>Bacteria</taxon>
        <taxon>Pseudomonadati</taxon>
        <taxon>Pseudomonadota</taxon>
        <taxon>Gammaproteobacteria</taxon>
        <taxon>Legionellales</taxon>
        <taxon>Legionellaceae</taxon>
        <taxon>Legionella</taxon>
    </lineage>
</organism>
<keyword evidence="3" id="KW-1185">Reference proteome</keyword>
<dbReference type="RefSeq" id="WP_058505351.1">
    <property type="nucleotide sequence ID" value="NZ_CAAAIF010000005.1"/>
</dbReference>
<keyword evidence="1" id="KW-0732">Signal</keyword>
<reference evidence="2 3" key="1">
    <citation type="submission" date="2015-11" db="EMBL/GenBank/DDBJ databases">
        <title>Genomic analysis of 38 Legionella species identifies large and diverse effector repertoires.</title>
        <authorList>
            <person name="Burstein D."/>
            <person name="Amaro F."/>
            <person name="Zusman T."/>
            <person name="Lifshitz Z."/>
            <person name="Cohen O."/>
            <person name="Gilbert J.A."/>
            <person name="Pupko T."/>
            <person name="Shuman H.A."/>
            <person name="Segal G."/>
        </authorList>
    </citation>
    <scope>NUCLEOTIDE SEQUENCE [LARGE SCALE GENOMIC DNA]</scope>
    <source>
        <strain evidence="2 3">ATCC 49506</strain>
    </source>
</reference>
<comment type="caution">
    <text evidence="2">The sequence shown here is derived from an EMBL/GenBank/DDBJ whole genome shotgun (WGS) entry which is preliminary data.</text>
</comment>
<evidence type="ECO:0000256" key="1">
    <source>
        <dbReference type="SAM" id="SignalP"/>
    </source>
</evidence>
<accession>A0A0W0WMN9</accession>
<dbReference type="AlphaFoldDB" id="A0A0W0WMN9"/>
<dbReference type="STRING" id="45070.Lnau_2349"/>
<dbReference type="PATRIC" id="fig|45070.6.peg.2477"/>
<feature type="signal peptide" evidence="1">
    <location>
        <begin position="1"/>
        <end position="21"/>
    </location>
</feature>
<evidence type="ECO:0000313" key="3">
    <source>
        <dbReference type="Proteomes" id="UP000054725"/>
    </source>
</evidence>
<dbReference type="OrthoDB" id="5637078at2"/>
<feature type="chain" id="PRO_5006915659" description="Polymer-forming cytoskeletal" evidence="1">
    <location>
        <begin position="22"/>
        <end position="179"/>
    </location>
</feature>
<dbReference type="Proteomes" id="UP000054725">
    <property type="component" value="Unassembled WGS sequence"/>
</dbReference>
<evidence type="ECO:0008006" key="4">
    <source>
        <dbReference type="Google" id="ProtNLM"/>
    </source>
</evidence>
<sequence length="179" mass="18448">MSLKKVASAVMMVGAVSMANAEVCKETPGSITCGKGTIKSLTGNGMVSVSGTTIEGPTVINGMLTADDASFSSLNVNGSVSLMQCTVNSVAEIKGSLKASSAKFESSLDIYSSSTRFINSKTNNNLHIHHLDNPHQEVYLDNNSEVGGDIVFDDGHGTVYVSGGSKIGGSVIGGEIINK</sequence>
<evidence type="ECO:0000313" key="2">
    <source>
        <dbReference type="EMBL" id="KTD33598.1"/>
    </source>
</evidence>
<gene>
    <name evidence="2" type="ORF">Lnau_2349</name>
</gene>